<organism evidence="5 6">
    <name type="scientific">Heterodera trifolii</name>
    <dbReference type="NCBI Taxonomy" id="157864"/>
    <lineage>
        <taxon>Eukaryota</taxon>
        <taxon>Metazoa</taxon>
        <taxon>Ecdysozoa</taxon>
        <taxon>Nematoda</taxon>
        <taxon>Chromadorea</taxon>
        <taxon>Rhabditida</taxon>
        <taxon>Tylenchina</taxon>
        <taxon>Tylenchomorpha</taxon>
        <taxon>Tylenchoidea</taxon>
        <taxon>Heteroderidae</taxon>
        <taxon>Heteroderinae</taxon>
        <taxon>Heterodera</taxon>
    </lineage>
</organism>
<dbReference type="AlphaFoldDB" id="A0ABD2IUY6"/>
<proteinExistence type="inferred from homology"/>
<evidence type="ECO:0000313" key="5">
    <source>
        <dbReference type="EMBL" id="KAL3081311.1"/>
    </source>
</evidence>
<comment type="similarity">
    <text evidence="2">Belongs to the DOCK family.</text>
</comment>
<dbReference type="PANTHER" id="PTHR23317">
    <property type="entry name" value="DEDICATOR OF CYTOKINESIS DOCK"/>
    <property type="match status" value="1"/>
</dbReference>
<dbReference type="InterPro" id="IPR043162">
    <property type="entry name" value="DOCK_C_lobe_C"/>
</dbReference>
<evidence type="ECO:0000256" key="1">
    <source>
        <dbReference type="ARBA" id="ARBA00022658"/>
    </source>
</evidence>
<dbReference type="InterPro" id="IPR026791">
    <property type="entry name" value="DOCK"/>
</dbReference>
<dbReference type="PROSITE" id="PS51651">
    <property type="entry name" value="DOCKER"/>
    <property type="match status" value="1"/>
</dbReference>
<reference evidence="5 6" key="1">
    <citation type="submission" date="2024-10" db="EMBL/GenBank/DDBJ databases">
        <authorList>
            <person name="Kim D."/>
        </authorList>
    </citation>
    <scope>NUCLEOTIDE SEQUENCE [LARGE SCALE GENOMIC DNA]</scope>
    <source>
        <strain evidence="5">BH-2024</strain>
    </source>
</reference>
<evidence type="ECO:0000256" key="2">
    <source>
        <dbReference type="PROSITE-ProRule" id="PRU00984"/>
    </source>
</evidence>
<evidence type="ECO:0000313" key="6">
    <source>
        <dbReference type="Proteomes" id="UP001620626"/>
    </source>
</evidence>
<protein>
    <recommendedName>
        <fullName evidence="4">DOCKER domain-containing protein</fullName>
    </recommendedName>
</protein>
<evidence type="ECO:0000256" key="3">
    <source>
        <dbReference type="SAM" id="MobiDB-lite"/>
    </source>
</evidence>
<feature type="domain" description="DOCKER" evidence="4">
    <location>
        <begin position="31"/>
        <end position="581"/>
    </location>
</feature>
<keyword evidence="1" id="KW-0344">Guanine-nucleotide releasing factor</keyword>
<dbReference type="EMBL" id="JBICBT010001137">
    <property type="protein sequence ID" value="KAL3081311.1"/>
    <property type="molecule type" value="Genomic_DNA"/>
</dbReference>
<accession>A0ABD2IUY6</accession>
<dbReference type="GO" id="GO:0005085">
    <property type="term" value="F:guanyl-nucleotide exchange factor activity"/>
    <property type="evidence" value="ECO:0007669"/>
    <property type="project" value="UniProtKB-KW"/>
</dbReference>
<keyword evidence="6" id="KW-1185">Reference proteome</keyword>
<dbReference type="Pfam" id="PF20421">
    <property type="entry name" value="DHR-2_Lobe_C"/>
    <property type="match status" value="1"/>
</dbReference>
<evidence type="ECO:0000259" key="4">
    <source>
        <dbReference type="PROSITE" id="PS51651"/>
    </source>
</evidence>
<dbReference type="Gene3D" id="1.25.40.410">
    <property type="match status" value="1"/>
</dbReference>
<dbReference type="InterPro" id="IPR046769">
    <property type="entry name" value="DOCKER_Lobe_A"/>
</dbReference>
<dbReference type="InterPro" id="IPR027357">
    <property type="entry name" value="DOCKER_dom"/>
</dbReference>
<comment type="caution">
    <text evidence="5">The sequence shown here is derived from an EMBL/GenBank/DDBJ whole genome shotgun (WGS) entry which is preliminary data.</text>
</comment>
<name>A0ABD2IUY6_9BILA</name>
<dbReference type="InterPro" id="IPR046773">
    <property type="entry name" value="DOCKER_Lobe_C"/>
</dbReference>
<dbReference type="InterPro" id="IPR043161">
    <property type="entry name" value="DOCK_C_lobe_A"/>
</dbReference>
<sequence>MSSSLDDSFVLPRDNFDTIRLVDVLHLKLNANAQRGLIYRVRCFDSLALTHKNAECFSEAAVCQAHSLAIVGRLLQKKGLLTPMDWSVLDVLNEQIAAVETVDNVTENSTADTFPNRANFGISDFLRRFKELTQNLMLAKRYEAIGPICRLIIPLFERNADFKSLIAIHSQIQQAYQCVDQITTNVIRRQQLASYFRVTFHGRAQFGDDHDSEWIYRERPLTSLAEACDRLRESVQSSQANCRVQLLNTANFPPSPPPPRLSSSKCSSSSSFSSVSSLLPLPVDDPSVAYIGVAHVEPCKMVRTTHSSEKVNCGGKLGGRAMSRSRCELASMNGSTFGLAEEEGEGTAMEVAPDPTNYWLHTNVRTFVLNERQADSTVSDNAPELARMTLRRTTLTVENSFPSTRRRQRVVHMEQTVLSPLELACESILQKADQIRHILSSAGLRRCRHHHNHHRLINCGYDKSVLKRVDVKQLQLFLQGAVMPTVNAGLLAYAETFTAPAQQKRISELLSSIAFPLWDFAGRIGRGDARQRSDDGQRAARVSANAAQCVRKHCGETEQGIRTRQRVTGDGQTAEYEHRQG</sequence>
<gene>
    <name evidence="5" type="ORF">niasHT_039788</name>
</gene>
<feature type="region of interest" description="Disordered" evidence="3">
    <location>
        <begin position="560"/>
        <end position="581"/>
    </location>
</feature>
<dbReference type="PANTHER" id="PTHR23317:SF26">
    <property type="entry name" value="ZIZIMIN, ISOFORM K"/>
    <property type="match status" value="1"/>
</dbReference>
<dbReference type="Pfam" id="PF06920">
    <property type="entry name" value="DHR-2_Lobe_A"/>
    <property type="match status" value="1"/>
</dbReference>
<dbReference type="Proteomes" id="UP001620626">
    <property type="component" value="Unassembled WGS sequence"/>
</dbReference>
<dbReference type="Gene3D" id="1.20.58.740">
    <property type="match status" value="1"/>
</dbReference>